<dbReference type="Proteomes" id="UP000004848">
    <property type="component" value="Unassembled WGS sequence"/>
</dbReference>
<dbReference type="InterPro" id="IPR027417">
    <property type="entry name" value="P-loop_NTPase"/>
</dbReference>
<dbReference type="PANTHER" id="PTHR41259">
    <property type="entry name" value="DOUBLE-STRAND BREAK REPAIR RAD50 ATPASE, PUTATIVE-RELATED"/>
    <property type="match status" value="1"/>
</dbReference>
<protein>
    <recommendedName>
        <fullName evidence="3">YhaN AAA domain-containing protein</fullName>
    </recommendedName>
</protein>
<dbReference type="GeneID" id="68849425"/>
<dbReference type="EMBL" id="AAUW01000024">
    <property type="protein sequence ID" value="EAV41043.1"/>
    <property type="molecule type" value="Genomic_DNA"/>
</dbReference>
<comment type="caution">
    <text evidence="4">The sequence shown here is derived from an EMBL/GenBank/DDBJ whole genome shotgun (WGS) entry which is preliminary data.</text>
</comment>
<name>A0P1W7_ROSAI</name>
<feature type="region of interest" description="Disordered" evidence="2">
    <location>
        <begin position="830"/>
        <end position="851"/>
    </location>
</feature>
<sequence length="1134" mass="124681">MRLNRLNLIRYGRFDGAEIVLPRPAEGNPDVTVIYGPNESGKSTAFHGFLELLFGMKAGAHPYAFKFERNDLLVGAELGIPGRGATILRRNGKRTQSLLDDQDRPVEDAILSSALHGLGLDDYVERFSLNDKGLREGGERIAGAKGDLGQLLHAGVSGLTNMADTLREMTARAEQFHKKGGRSTSLKTGKDRLAEIGRAMRVDRLTPERERALRKDRDTAQKAYNDADAALAQARKRQAAGKAAQVWYDRTEDMRETDEALSRFPDGPDLKPGTLEQIAALVTTISEKTSRIEEADGRIARHVEVIAANEADPVAANLAVELAKLDQVKIDGASLTSRADTARSDLEKRTGERDDVVRQMEKAQATLRVPDVPAASLALPTEDLESLANAAQACQTTEAELKAARDVLKTAREQLGDAPPEPQDLSELQVAFGAWQKVADLSLSEQALEAENARLAKAVSGLPTSWPKLIENGLPARETLDDILREWSTLTSDIASASADFETREAEYKAARAKREADEGEPSSIDAAATEETRRLRDAAWQSHRSALSDETANRFEDAMYADDGARTNFLMGTEARQKLANSRALENTTRAVRDTTKAKLEKLIEKRDTLSKRIASNTEALGLSPDAGPASFTERYSTLLTASEIAAEVANAEKAVAALSKRQKEALKDLSVAARLVEIKGEESDLPARVHKALALQDSVRQAWEKWRRGEQGISEYEKAVSQAETKKNAAITRLETLTAALPLPDRTASGIKTALSHLRTLQQLHTEYKSLAGRVEALERAVQTLGQSTTRLAETLQESLDPEDNPLLIIDRARTRVSKAAEADRLRGREEERLAEESQSRKRAIDARDEAQSQLDKLFEGQGGTDLLPMERASLLSKRDGLRAKHSDADKHRNETRDSVDGELFDEELTRLPDATREAELQQELDDAQEARDRARDESFEKDRLYREAYNAADNSDFITEQATILEELRNGARRAAVAQLGVLAARGALKRLAAERRSTMLQDVEEAFVAMTSQDWEKVEVWSQTEGEKLVGVKTDGNAVPVESMSTGTMGQLYFALRLAGYRSFARDPGPLPMILDDILETFDDTRAAAALHLCAEIGRSGQAIIFTHHVHLVELARKSIPGVSIVDMPN</sequence>
<evidence type="ECO:0000313" key="5">
    <source>
        <dbReference type="Proteomes" id="UP000004848"/>
    </source>
</evidence>
<dbReference type="eggNOG" id="COG0419">
    <property type="taxonomic scope" value="Bacteria"/>
</dbReference>
<gene>
    <name evidence="4" type="ORF">SIAM614_29976</name>
</gene>
<dbReference type="PANTHER" id="PTHR41259:SF1">
    <property type="entry name" value="DOUBLE-STRAND BREAK REPAIR RAD50 ATPASE, PUTATIVE-RELATED"/>
    <property type="match status" value="1"/>
</dbReference>
<dbReference type="InterPro" id="IPR038734">
    <property type="entry name" value="YhaN_AAA"/>
</dbReference>
<evidence type="ECO:0000259" key="3">
    <source>
        <dbReference type="Pfam" id="PF13514"/>
    </source>
</evidence>
<dbReference type="SUPFAM" id="SSF52540">
    <property type="entry name" value="P-loop containing nucleoside triphosphate hydrolases"/>
    <property type="match status" value="1"/>
</dbReference>
<reference evidence="4 5" key="1">
    <citation type="submission" date="2006-05" db="EMBL/GenBank/DDBJ databases">
        <authorList>
            <person name="King G."/>
            <person name="Ferriera S."/>
            <person name="Johnson J."/>
            <person name="Kravitz S."/>
            <person name="Beeson K."/>
            <person name="Sutton G."/>
            <person name="Rogers Y.-H."/>
            <person name="Friedman R."/>
            <person name="Frazier M."/>
            <person name="Venter J.C."/>
        </authorList>
    </citation>
    <scope>NUCLEOTIDE SEQUENCE [LARGE SCALE GENOMIC DNA]</scope>
    <source>
        <strain evidence="5">ATCC 25650 / DSM 13394 / JCM 20685 / NBRC 16684 / NCIMB 2208 / IAM 12614 / B1</strain>
    </source>
</reference>
<feature type="region of interest" description="Disordered" evidence="2">
    <location>
        <begin position="880"/>
        <end position="941"/>
    </location>
</feature>
<feature type="coiled-coil region" evidence="1">
    <location>
        <begin position="643"/>
        <end position="670"/>
    </location>
</feature>
<accession>A0P1W7</accession>
<organism evidence="4 5">
    <name type="scientific">Roseibium aggregatum (strain ATCC 25650 / DSM 13394 / JCM 20685 / NBRC 16684 / NCIMB 2208 / IAM 12614 / B1)</name>
    <name type="common">Stappia aggregata</name>
    <dbReference type="NCBI Taxonomy" id="384765"/>
    <lineage>
        <taxon>Bacteria</taxon>
        <taxon>Pseudomonadati</taxon>
        <taxon>Pseudomonadota</taxon>
        <taxon>Alphaproteobacteria</taxon>
        <taxon>Hyphomicrobiales</taxon>
        <taxon>Stappiaceae</taxon>
        <taxon>Roseibium</taxon>
    </lineage>
</organism>
<dbReference type="RefSeq" id="WP_006939225.1">
    <property type="nucleotide sequence ID" value="NZ_AAUW01000024.1"/>
</dbReference>
<proteinExistence type="predicted"/>
<dbReference type="eggNOG" id="COG4717">
    <property type="taxonomic scope" value="Bacteria"/>
</dbReference>
<dbReference type="AlphaFoldDB" id="A0P1W7"/>
<evidence type="ECO:0000256" key="2">
    <source>
        <dbReference type="SAM" id="MobiDB-lite"/>
    </source>
</evidence>
<dbReference type="Gene3D" id="3.40.50.300">
    <property type="entry name" value="P-loop containing nucleotide triphosphate hydrolases"/>
    <property type="match status" value="2"/>
</dbReference>
<feature type="compositionally biased region" description="Basic and acidic residues" evidence="2">
    <location>
        <begin position="931"/>
        <end position="941"/>
    </location>
</feature>
<evidence type="ECO:0000313" key="4">
    <source>
        <dbReference type="EMBL" id="EAV41043.1"/>
    </source>
</evidence>
<keyword evidence="1" id="KW-0175">Coiled coil</keyword>
<feature type="domain" description="YhaN AAA" evidence="3">
    <location>
        <begin position="1"/>
        <end position="208"/>
    </location>
</feature>
<feature type="region of interest" description="Disordered" evidence="2">
    <location>
        <begin position="510"/>
        <end position="532"/>
    </location>
</feature>
<dbReference type="OrthoDB" id="9764467at2"/>
<feature type="coiled-coil region" evidence="1">
    <location>
        <begin position="387"/>
        <end position="414"/>
    </location>
</feature>
<feature type="compositionally biased region" description="Basic and acidic residues" evidence="2">
    <location>
        <begin position="880"/>
        <end position="902"/>
    </location>
</feature>
<feature type="compositionally biased region" description="Basic and acidic residues" evidence="2">
    <location>
        <begin position="910"/>
        <end position="922"/>
    </location>
</feature>
<dbReference type="Pfam" id="PF13514">
    <property type="entry name" value="AAA_27"/>
    <property type="match status" value="1"/>
</dbReference>
<evidence type="ECO:0000256" key="1">
    <source>
        <dbReference type="SAM" id="Coils"/>
    </source>
</evidence>